<dbReference type="EMBL" id="FOKK01000004">
    <property type="protein sequence ID" value="SFB06327.1"/>
    <property type="molecule type" value="Genomic_DNA"/>
</dbReference>
<dbReference type="Pfam" id="PF02801">
    <property type="entry name" value="Ketoacyl-synt_C"/>
    <property type="match status" value="1"/>
</dbReference>
<evidence type="ECO:0000256" key="3">
    <source>
        <dbReference type="RuleBase" id="RU003694"/>
    </source>
</evidence>
<evidence type="ECO:0000256" key="2">
    <source>
        <dbReference type="ARBA" id="ARBA00022679"/>
    </source>
</evidence>
<keyword evidence="2 3" id="KW-0808">Transferase</keyword>
<name>A0A1I0Y0B1_9BACT</name>
<dbReference type="InterPro" id="IPR016039">
    <property type="entry name" value="Thiolase-like"/>
</dbReference>
<keyword evidence="6" id="KW-1185">Reference proteome</keyword>
<sequence length="391" mass="41501">MINVNVTGRGVVTALGISAKHHFNQLRSGVTGISHFQRDEQFLYAGKVHFTNQQLSKLCGVEYSDYSSRTALLGLLAAREALSNTILDSRFPAAFINGTTVGGMDLSEQYFEAKSKGQPADAALFGMHDLGANTDFIAKNLGDFQYINTISTACSSAANAIMLGAQLIQSGQYQRVLVGGTDALCKFTIEGFKSLMIYDSELCQPFDANRRGLNLGEGAAYLLLESDESIMESGNQCLAKVTGWANRNDAFHNTGTSPEGIGAQKAMQAALEIANLKPAEIDYINAHGTGTQNNDSSELAAMEAVFGTELPDFSSTKGATGHTLAASGAIEAVFSVESLLQGCAYGNFNISEPATASKALLRKAVSKDIQHVMSNSFGFGGNSTSLIFSKC</sequence>
<dbReference type="InterPro" id="IPR020841">
    <property type="entry name" value="PKS_Beta-ketoAc_synthase_dom"/>
</dbReference>
<protein>
    <submittedName>
        <fullName evidence="5">3-oxoacyl-[acyl-carrier-protein] synthase-1</fullName>
    </submittedName>
</protein>
<dbReference type="AlphaFoldDB" id="A0A1I0Y0B1"/>
<organism evidence="5 6">
    <name type="scientific">Algoriphagus aquimarinus</name>
    <dbReference type="NCBI Taxonomy" id="237018"/>
    <lineage>
        <taxon>Bacteria</taxon>
        <taxon>Pseudomonadati</taxon>
        <taxon>Bacteroidota</taxon>
        <taxon>Cytophagia</taxon>
        <taxon>Cytophagales</taxon>
        <taxon>Cyclobacteriaceae</taxon>
        <taxon>Algoriphagus</taxon>
    </lineage>
</organism>
<evidence type="ECO:0000313" key="5">
    <source>
        <dbReference type="EMBL" id="SFB06327.1"/>
    </source>
</evidence>
<evidence type="ECO:0000256" key="1">
    <source>
        <dbReference type="ARBA" id="ARBA00008467"/>
    </source>
</evidence>
<comment type="similarity">
    <text evidence="1 3">Belongs to the thiolase-like superfamily. Beta-ketoacyl-ACP synthases family.</text>
</comment>
<dbReference type="SMART" id="SM00825">
    <property type="entry name" value="PKS_KS"/>
    <property type="match status" value="1"/>
</dbReference>
<dbReference type="Proteomes" id="UP000198790">
    <property type="component" value="Unassembled WGS sequence"/>
</dbReference>
<dbReference type="GO" id="GO:0004315">
    <property type="term" value="F:3-oxoacyl-[acyl-carrier-protein] synthase activity"/>
    <property type="evidence" value="ECO:0007669"/>
    <property type="project" value="TreeGrafter"/>
</dbReference>
<dbReference type="PROSITE" id="PS52004">
    <property type="entry name" value="KS3_2"/>
    <property type="match status" value="1"/>
</dbReference>
<dbReference type="InterPro" id="IPR000794">
    <property type="entry name" value="Beta-ketoacyl_synthase"/>
</dbReference>
<dbReference type="RefSeq" id="WP_245786784.1">
    <property type="nucleotide sequence ID" value="NZ_FOKK01000004.1"/>
</dbReference>
<dbReference type="InterPro" id="IPR014031">
    <property type="entry name" value="Ketoacyl_synth_C"/>
</dbReference>
<reference evidence="5 6" key="1">
    <citation type="submission" date="2016-10" db="EMBL/GenBank/DDBJ databases">
        <authorList>
            <person name="de Groot N.N."/>
        </authorList>
    </citation>
    <scope>NUCLEOTIDE SEQUENCE [LARGE SCALE GENOMIC DNA]</scope>
    <source>
        <strain evidence="5 6">DSM 23399</strain>
    </source>
</reference>
<dbReference type="Gene3D" id="3.40.47.10">
    <property type="match status" value="1"/>
</dbReference>
<evidence type="ECO:0000313" key="6">
    <source>
        <dbReference type="Proteomes" id="UP000198790"/>
    </source>
</evidence>
<dbReference type="SUPFAM" id="SSF53901">
    <property type="entry name" value="Thiolase-like"/>
    <property type="match status" value="2"/>
</dbReference>
<dbReference type="InterPro" id="IPR014030">
    <property type="entry name" value="Ketoacyl_synth_N"/>
</dbReference>
<proteinExistence type="inferred from homology"/>
<gene>
    <name evidence="5" type="ORF">SAMN04489723_10430</name>
</gene>
<dbReference type="STRING" id="237018.SAMN04489723_10430"/>
<dbReference type="PANTHER" id="PTHR11712:SF336">
    <property type="entry name" value="3-OXOACYL-[ACYL-CARRIER-PROTEIN] SYNTHASE, MITOCHONDRIAL"/>
    <property type="match status" value="1"/>
</dbReference>
<dbReference type="Pfam" id="PF00109">
    <property type="entry name" value="ketoacyl-synt"/>
    <property type="match status" value="1"/>
</dbReference>
<dbReference type="GO" id="GO:0006633">
    <property type="term" value="P:fatty acid biosynthetic process"/>
    <property type="evidence" value="ECO:0007669"/>
    <property type="project" value="TreeGrafter"/>
</dbReference>
<dbReference type="CDD" id="cd00834">
    <property type="entry name" value="KAS_I_II"/>
    <property type="match status" value="1"/>
</dbReference>
<feature type="domain" description="Ketosynthase family 3 (KS3)" evidence="4">
    <location>
        <begin position="1"/>
        <end position="390"/>
    </location>
</feature>
<evidence type="ECO:0000259" key="4">
    <source>
        <dbReference type="PROSITE" id="PS52004"/>
    </source>
</evidence>
<dbReference type="PANTHER" id="PTHR11712">
    <property type="entry name" value="POLYKETIDE SYNTHASE-RELATED"/>
    <property type="match status" value="1"/>
</dbReference>
<dbReference type="GO" id="GO:0005829">
    <property type="term" value="C:cytosol"/>
    <property type="evidence" value="ECO:0007669"/>
    <property type="project" value="TreeGrafter"/>
</dbReference>
<accession>A0A1I0Y0B1</accession>